<dbReference type="RefSeq" id="WP_105295232.1">
    <property type="nucleotide sequence ID" value="NZ_PUEV01000056.1"/>
</dbReference>
<dbReference type="AlphaFoldDB" id="A0A9X7IM55"/>
<gene>
    <name evidence="1" type="ORF">C5U48_12885</name>
</gene>
<accession>A0A9X7IM55</accession>
<dbReference type="Proteomes" id="UP000237911">
    <property type="component" value="Unassembled WGS sequence"/>
</dbReference>
<protein>
    <submittedName>
        <fullName evidence="1">DUF1922 domain-containing protein</fullName>
    </submittedName>
</protein>
<name>A0A9X7IM55_9MYCO</name>
<keyword evidence="2" id="KW-1185">Reference proteome</keyword>
<evidence type="ECO:0000313" key="2">
    <source>
        <dbReference type="Proteomes" id="UP000237911"/>
    </source>
</evidence>
<dbReference type="EMBL" id="PUEV01000056">
    <property type="protein sequence ID" value="PQM51816.1"/>
    <property type="molecule type" value="Genomic_DNA"/>
</dbReference>
<proteinExistence type="predicted"/>
<evidence type="ECO:0000313" key="1">
    <source>
        <dbReference type="EMBL" id="PQM51816.1"/>
    </source>
</evidence>
<sequence>MITCQHCRRTTQNYLCDDCTDALDDMLSQIPWLLEELDNRIQRLDRTTTGTIGRSRGPDELSVIDFDAAKLARTTRTTLLNLAETVAHIASGRTPRLETVTTGDLALWIACKLPHIVRHHTAGNTYRIIDNLVGSDQQGGQLVRAINPIEHHLVGPCPTITGRDHLGYPRQCGHVLFADTYDRTVTCPACQQEIDVERTRLATAQARDHHTREDLLDLLTNIDEPVNPNQLDRWITARRLRPTGWLHDGTITEFRLNPAAEPVYSLDRARKLRRRDDNLRARGKARA</sequence>
<reference evidence="1 2" key="1">
    <citation type="submission" date="2018-02" db="EMBL/GenBank/DDBJ databases">
        <title>Draft genome sequence of Mycobacterium virginiense isolated from mud of a swine farm in Japan.</title>
        <authorList>
            <person name="Ohya K."/>
        </authorList>
    </citation>
    <scope>NUCLEOTIDE SEQUENCE [LARGE SCALE GENOMIC DNA]</scope>
    <source>
        <strain evidence="1 2">GF75</strain>
    </source>
</reference>
<comment type="caution">
    <text evidence="1">The sequence shown here is derived from an EMBL/GenBank/DDBJ whole genome shotgun (WGS) entry which is preliminary data.</text>
</comment>
<organism evidence="1 2">
    <name type="scientific">Mycolicibacter virginiensis</name>
    <dbReference type="NCBI Taxonomy" id="1795032"/>
    <lineage>
        <taxon>Bacteria</taxon>
        <taxon>Bacillati</taxon>
        <taxon>Actinomycetota</taxon>
        <taxon>Actinomycetes</taxon>
        <taxon>Mycobacteriales</taxon>
        <taxon>Mycobacteriaceae</taxon>
        <taxon>Mycolicibacter</taxon>
    </lineage>
</organism>